<dbReference type="GO" id="GO:0045892">
    <property type="term" value="P:negative regulation of DNA-templated transcription"/>
    <property type="evidence" value="ECO:0007669"/>
    <property type="project" value="TreeGrafter"/>
</dbReference>
<evidence type="ECO:0000256" key="7">
    <source>
        <dbReference type="ARBA" id="ARBA00022833"/>
    </source>
</evidence>
<dbReference type="PROSITE" id="PS50860">
    <property type="entry name" value="AA_TRNA_LIGASE_II_ALA"/>
    <property type="match status" value="1"/>
</dbReference>
<protein>
    <recommendedName>
        <fullName evidence="12">Alanine--tRNA ligase</fullName>
        <ecNumber evidence="12">6.1.1.7</ecNumber>
    </recommendedName>
    <alternativeName>
        <fullName evidence="12">Alanyl-tRNA synthetase</fullName>
        <shortName evidence="12">AlaRS</shortName>
    </alternativeName>
</protein>
<dbReference type="OrthoDB" id="9803884at2"/>
<dbReference type="Gene3D" id="6.10.250.550">
    <property type="match status" value="1"/>
</dbReference>
<dbReference type="InterPro" id="IPR012947">
    <property type="entry name" value="tRNA_SAD"/>
</dbReference>
<dbReference type="PANTHER" id="PTHR11777">
    <property type="entry name" value="ALANYL-TRNA SYNTHETASE"/>
    <property type="match status" value="1"/>
</dbReference>
<comment type="domain">
    <text evidence="12">Consists of three domains; the N-terminal catalytic domain, the editing domain and the C-terminal C-Ala domain. The editing domain removes incorrectly charged amino acids, while the C-Ala domain, along with tRNA(Ala), serves as a bridge to cooperatively bring together the editing and aminoacylation centers thus stimulating deacylation of misacylated tRNAs.</text>
</comment>
<dbReference type="RefSeq" id="WP_072307641.1">
    <property type="nucleotide sequence ID" value="NZ_FMIQ01000009.1"/>
</dbReference>
<evidence type="ECO:0000256" key="2">
    <source>
        <dbReference type="ARBA" id="ARBA00008226"/>
    </source>
</evidence>
<dbReference type="FunFam" id="3.30.930.10:FF:000004">
    <property type="entry name" value="Alanine--tRNA ligase"/>
    <property type="match status" value="1"/>
</dbReference>
<keyword evidence="11 12" id="KW-0030">Aminoacyl-tRNA synthetase</keyword>
<evidence type="ECO:0000256" key="4">
    <source>
        <dbReference type="ARBA" id="ARBA00022598"/>
    </source>
</evidence>
<keyword evidence="13" id="KW-0175">Coiled coil</keyword>
<feature type="domain" description="Alanyl-transfer RNA synthetases family profile" evidence="14">
    <location>
        <begin position="3"/>
        <end position="709"/>
    </location>
</feature>
<dbReference type="Gene3D" id="3.10.310.40">
    <property type="match status" value="1"/>
</dbReference>
<dbReference type="GO" id="GO:0005829">
    <property type="term" value="C:cytosol"/>
    <property type="evidence" value="ECO:0007669"/>
    <property type="project" value="TreeGrafter"/>
</dbReference>
<name>A0A1C6YWU8_HAFAL</name>
<dbReference type="AlphaFoldDB" id="A0A1C6YWU8"/>
<evidence type="ECO:0000313" key="15">
    <source>
        <dbReference type="EMBL" id="SCM51326.1"/>
    </source>
</evidence>
<dbReference type="Pfam" id="PF07973">
    <property type="entry name" value="tRNA_SAD"/>
    <property type="match status" value="1"/>
</dbReference>
<dbReference type="Pfam" id="PF01411">
    <property type="entry name" value="tRNA-synt_2c"/>
    <property type="match status" value="1"/>
</dbReference>
<dbReference type="InterPro" id="IPR050058">
    <property type="entry name" value="Ala-tRNA_ligase"/>
</dbReference>
<dbReference type="GO" id="GO:0008270">
    <property type="term" value="F:zinc ion binding"/>
    <property type="evidence" value="ECO:0007669"/>
    <property type="project" value="UniProtKB-UniRule"/>
</dbReference>
<dbReference type="NCBIfam" id="TIGR00344">
    <property type="entry name" value="alaS"/>
    <property type="match status" value="1"/>
</dbReference>
<dbReference type="InterPro" id="IPR023033">
    <property type="entry name" value="Ala_tRNA_ligase_euk/bac"/>
</dbReference>
<feature type="binding site" evidence="12">
    <location>
        <position position="666"/>
    </location>
    <ligand>
        <name>Zn(2+)</name>
        <dbReference type="ChEBI" id="CHEBI:29105"/>
    </ligand>
</feature>
<dbReference type="CDD" id="cd00673">
    <property type="entry name" value="AlaRS_core"/>
    <property type="match status" value="1"/>
</dbReference>
<dbReference type="EC" id="6.1.1.7" evidence="12"/>
<dbReference type="SUPFAM" id="SSF50447">
    <property type="entry name" value="Translation proteins"/>
    <property type="match status" value="1"/>
</dbReference>
<dbReference type="PANTHER" id="PTHR11777:SF9">
    <property type="entry name" value="ALANINE--TRNA LIGASE, CYTOPLASMIC"/>
    <property type="match status" value="1"/>
</dbReference>
<feature type="binding site" evidence="12">
    <location>
        <position position="670"/>
    </location>
    <ligand>
        <name>Zn(2+)</name>
        <dbReference type="ChEBI" id="CHEBI:29105"/>
    </ligand>
</feature>
<dbReference type="FunFam" id="3.30.980.10:FF:000004">
    <property type="entry name" value="Alanine--tRNA ligase, cytoplasmic"/>
    <property type="match status" value="1"/>
</dbReference>
<accession>A0A1C6YWU8</accession>
<evidence type="ECO:0000259" key="14">
    <source>
        <dbReference type="PROSITE" id="PS50860"/>
    </source>
</evidence>
<keyword evidence="4 12" id="KW-0436">Ligase</keyword>
<evidence type="ECO:0000256" key="12">
    <source>
        <dbReference type="HAMAP-Rule" id="MF_00036"/>
    </source>
</evidence>
<evidence type="ECO:0000256" key="10">
    <source>
        <dbReference type="ARBA" id="ARBA00022917"/>
    </source>
</evidence>
<keyword evidence="12" id="KW-0963">Cytoplasm</keyword>
<evidence type="ECO:0000256" key="1">
    <source>
        <dbReference type="ARBA" id="ARBA00004496"/>
    </source>
</evidence>
<dbReference type="Pfam" id="PF02272">
    <property type="entry name" value="DHHA1"/>
    <property type="match status" value="1"/>
</dbReference>
<sequence>MSKSTAEIRQAFLDFYHSKGHQIVESSSLVPNNDPTLLFTNAGMNQFKDVFLGIDKRNYSRATTSQRCVRAGGKHNDLENVGYTARHHTFFEMLGNFSFGDYFKHDAIQFAWELLTGENWFNLPKEKLWVTVYETDDEAFNIWADEVGVPRERIIRIGDNKGAPFASDNFWQMGDTGPCGPCTEIFYDHGDHIWGGPPGSAEEDGDRYIEIWNIVFMQFNRQSDGTMLPLPKPSVDTGMGLERIAAVLQHVNSNYDIDLFRTLIAETAKVTGATDLSSKSLRVIADHIRSCAFLVSDGVLPSNEGRGYVLRRIIRRAVRHGNMVGAKETFFYKLVAPLIDVMGSAADELKRQQSMVEQVLKTEEEQFARTLERGLAMLDDELSKLTGDTLDGDTAFRLYDTYGFPLDLTADVCRERNLKVDEIGFERAMEEQRRRARESSGFGADYNSMIRVDSASKFSGYDHNQQRSSVTALFRDGQAVDVLNAGEEGVVILNETPFYAESGGQVGDKGELTAQGVSFVVTDTQKYGQAIGHQGKVAQGSLKVGDSVEATIDEARRSRIRLNHSATHLLHAALRQVLGDHVSQKGSLVSDRNLRFDFSHFEAMKPEQIRQVEDIVNAQVRRNLPIETNIMDLDEAKAKGAMALFGEKYDESVRVLSMGDFSTELCGGTHARQTGDIGLFRITSEAGTAAGVRRIEAVTGEGAIAVMHQDADALREAASLVKSDAHSVADKVRAVMDKTRQLEKELQQLKDQQAAQESASLSSKAVDVKGVKLLVSHLDNVEAKMLRTMVDELKNQLGSGVVVLATTAEGKVSLVAGVTKDLTAKVKAGELIGMVAQQVGGKGGGRPDMAMAGGSDAAALPQALAGVEAWVADKL</sequence>
<dbReference type="FunFam" id="3.10.310.40:FF:000001">
    <property type="entry name" value="Alanine--tRNA ligase"/>
    <property type="match status" value="1"/>
</dbReference>
<dbReference type="Proteomes" id="UP000094844">
    <property type="component" value="Unassembled WGS sequence"/>
</dbReference>
<evidence type="ECO:0000256" key="3">
    <source>
        <dbReference type="ARBA" id="ARBA00022555"/>
    </source>
</evidence>
<dbReference type="Gene3D" id="3.30.980.10">
    <property type="entry name" value="Threonyl-trna Synthetase, Chain A, domain 2"/>
    <property type="match status" value="1"/>
</dbReference>
<organism evidence="15 16">
    <name type="scientific">Hafnia alvei</name>
    <dbReference type="NCBI Taxonomy" id="569"/>
    <lineage>
        <taxon>Bacteria</taxon>
        <taxon>Pseudomonadati</taxon>
        <taxon>Pseudomonadota</taxon>
        <taxon>Gammaproteobacteria</taxon>
        <taxon>Enterobacterales</taxon>
        <taxon>Hafniaceae</taxon>
        <taxon>Hafnia</taxon>
    </lineage>
</organism>
<dbReference type="GO" id="GO:0002161">
    <property type="term" value="F:aminoacyl-tRNA deacylase activity"/>
    <property type="evidence" value="ECO:0007669"/>
    <property type="project" value="TreeGrafter"/>
</dbReference>
<keyword evidence="7 12" id="KW-0862">Zinc</keyword>
<evidence type="ECO:0000256" key="11">
    <source>
        <dbReference type="ARBA" id="ARBA00023146"/>
    </source>
</evidence>
<keyword evidence="9 12" id="KW-0694">RNA-binding</keyword>
<dbReference type="InterPro" id="IPR009000">
    <property type="entry name" value="Transl_B-barrel_sf"/>
</dbReference>
<reference evidence="15 16" key="1">
    <citation type="submission" date="2016-09" db="EMBL/GenBank/DDBJ databases">
        <authorList>
            <person name="Capua I."/>
            <person name="De Benedictis P."/>
            <person name="Joannis T."/>
            <person name="Lombin L.H."/>
            <person name="Cattoli G."/>
        </authorList>
    </citation>
    <scope>NUCLEOTIDE SEQUENCE [LARGE SCALE GENOMIC DNA]</scope>
    <source>
        <strain evidence="15 16">GB001</strain>
    </source>
</reference>
<proteinExistence type="inferred from homology"/>
<dbReference type="InterPro" id="IPR018163">
    <property type="entry name" value="Thr/Ala-tRNA-synth_IIc_edit"/>
</dbReference>
<feature type="coiled-coil region" evidence="13">
    <location>
        <begin position="732"/>
        <end position="759"/>
    </location>
</feature>
<evidence type="ECO:0000256" key="8">
    <source>
        <dbReference type="ARBA" id="ARBA00022840"/>
    </source>
</evidence>
<dbReference type="Gene3D" id="2.40.30.130">
    <property type="match status" value="1"/>
</dbReference>
<comment type="subcellular location">
    <subcellularLocation>
        <location evidence="1 12">Cytoplasm</location>
    </subcellularLocation>
</comment>
<dbReference type="InterPro" id="IPR045864">
    <property type="entry name" value="aa-tRNA-synth_II/BPL/LPL"/>
</dbReference>
<comment type="catalytic activity">
    <reaction evidence="12">
        <text>tRNA(Ala) + L-alanine + ATP = L-alanyl-tRNA(Ala) + AMP + diphosphate</text>
        <dbReference type="Rhea" id="RHEA:12540"/>
        <dbReference type="Rhea" id="RHEA-COMP:9657"/>
        <dbReference type="Rhea" id="RHEA-COMP:9923"/>
        <dbReference type="ChEBI" id="CHEBI:30616"/>
        <dbReference type="ChEBI" id="CHEBI:33019"/>
        <dbReference type="ChEBI" id="CHEBI:57972"/>
        <dbReference type="ChEBI" id="CHEBI:78442"/>
        <dbReference type="ChEBI" id="CHEBI:78497"/>
        <dbReference type="ChEBI" id="CHEBI:456215"/>
        <dbReference type="EC" id="6.1.1.7"/>
    </reaction>
</comment>
<evidence type="ECO:0000256" key="9">
    <source>
        <dbReference type="ARBA" id="ARBA00022884"/>
    </source>
</evidence>
<keyword evidence="6 12" id="KW-0547">Nucleotide-binding</keyword>
<dbReference type="InterPro" id="IPR002318">
    <property type="entry name" value="Ala-tRNA-lgiase_IIc"/>
</dbReference>
<keyword evidence="8 12" id="KW-0067">ATP-binding</keyword>
<dbReference type="SUPFAM" id="SSF101353">
    <property type="entry name" value="Putative anticodon-binding domain of alanyl-tRNA synthetase (AlaRS)"/>
    <property type="match status" value="1"/>
</dbReference>
<keyword evidence="3 12" id="KW-0820">tRNA-binding</keyword>
<dbReference type="InterPro" id="IPR018165">
    <property type="entry name" value="Ala-tRNA-synth_IIc_core"/>
</dbReference>
<dbReference type="SUPFAM" id="SSF55186">
    <property type="entry name" value="ThrRS/AlaRS common domain"/>
    <property type="match status" value="1"/>
</dbReference>
<dbReference type="STRING" id="569.A6V27_03095"/>
<dbReference type="GO" id="GO:0006419">
    <property type="term" value="P:alanyl-tRNA aminoacylation"/>
    <property type="evidence" value="ECO:0007669"/>
    <property type="project" value="UniProtKB-UniRule"/>
</dbReference>
<feature type="binding site" evidence="12">
    <location>
        <position position="568"/>
    </location>
    <ligand>
        <name>Zn(2+)</name>
        <dbReference type="ChEBI" id="CHEBI:29105"/>
    </ligand>
</feature>
<keyword evidence="10 12" id="KW-0648">Protein biosynthesis</keyword>
<dbReference type="InterPro" id="IPR018164">
    <property type="entry name" value="Ala-tRNA-synth_IIc_N"/>
</dbReference>
<dbReference type="InterPro" id="IPR003156">
    <property type="entry name" value="DHHA1_dom"/>
</dbReference>
<dbReference type="Gene3D" id="3.30.54.20">
    <property type="match status" value="1"/>
</dbReference>
<evidence type="ECO:0000256" key="6">
    <source>
        <dbReference type="ARBA" id="ARBA00022741"/>
    </source>
</evidence>
<evidence type="ECO:0000313" key="16">
    <source>
        <dbReference type="Proteomes" id="UP000094844"/>
    </source>
</evidence>
<dbReference type="SMART" id="SM00863">
    <property type="entry name" value="tRNA_SAD"/>
    <property type="match status" value="1"/>
</dbReference>
<dbReference type="HAMAP" id="MF_00036_B">
    <property type="entry name" value="Ala_tRNA_synth_B"/>
    <property type="match status" value="1"/>
</dbReference>
<dbReference type="FunFam" id="3.30.54.20:FF:000001">
    <property type="entry name" value="Alanine--tRNA ligase"/>
    <property type="match status" value="1"/>
</dbReference>
<comment type="function">
    <text evidence="12">Catalyzes the attachment of alanine to tRNA(Ala) in a two-step reaction: alanine is first activated by ATP to form Ala-AMP and then transferred to the acceptor end of tRNA(Ala). Also edits incorrectly charged Ser-tRNA(Ala) and Gly-tRNA(Ala) via its editing domain.</text>
</comment>
<evidence type="ECO:0000256" key="5">
    <source>
        <dbReference type="ARBA" id="ARBA00022723"/>
    </source>
</evidence>
<gene>
    <name evidence="12 15" type="primary">alaS</name>
    <name evidence="15" type="ORF">BN1044_00786</name>
</gene>
<comment type="cofactor">
    <cofactor evidence="12">
        <name>Zn(2+)</name>
        <dbReference type="ChEBI" id="CHEBI:29105"/>
    </cofactor>
    <text evidence="12">Binds 1 zinc ion per subunit.</text>
</comment>
<dbReference type="GO" id="GO:0004813">
    <property type="term" value="F:alanine-tRNA ligase activity"/>
    <property type="evidence" value="ECO:0007669"/>
    <property type="project" value="UniProtKB-UniRule"/>
</dbReference>
<keyword evidence="5 12" id="KW-0479">Metal-binding</keyword>
<dbReference type="PRINTS" id="PR00980">
    <property type="entry name" value="TRNASYNTHALA"/>
</dbReference>
<dbReference type="InterPro" id="IPR018162">
    <property type="entry name" value="Ala-tRNA-ligase_IIc_anticod-bd"/>
</dbReference>
<dbReference type="FunFam" id="2.40.30.130:FF:000001">
    <property type="entry name" value="Alanine--tRNA ligase"/>
    <property type="match status" value="1"/>
</dbReference>
<dbReference type="GO" id="GO:0005524">
    <property type="term" value="F:ATP binding"/>
    <property type="evidence" value="ECO:0007669"/>
    <property type="project" value="UniProtKB-UniRule"/>
</dbReference>
<dbReference type="GO" id="GO:0000049">
    <property type="term" value="F:tRNA binding"/>
    <property type="evidence" value="ECO:0007669"/>
    <property type="project" value="UniProtKB-KW"/>
</dbReference>
<dbReference type="Gene3D" id="3.30.930.10">
    <property type="entry name" value="Bira Bifunctional Protein, Domain 2"/>
    <property type="match status" value="1"/>
</dbReference>
<comment type="similarity">
    <text evidence="2 12">Belongs to the class-II aminoacyl-tRNA synthetase family.</text>
</comment>
<feature type="binding site" evidence="12">
    <location>
        <position position="564"/>
    </location>
    <ligand>
        <name>Zn(2+)</name>
        <dbReference type="ChEBI" id="CHEBI:29105"/>
    </ligand>
</feature>
<comment type="subunit">
    <text evidence="12">Homotetramer.</text>
</comment>
<dbReference type="EMBL" id="FMIQ01000009">
    <property type="protein sequence ID" value="SCM51326.1"/>
    <property type="molecule type" value="Genomic_DNA"/>
</dbReference>
<evidence type="ECO:0000256" key="13">
    <source>
        <dbReference type="SAM" id="Coils"/>
    </source>
</evidence>
<dbReference type="SUPFAM" id="SSF55681">
    <property type="entry name" value="Class II aaRS and biotin synthetases"/>
    <property type="match status" value="1"/>
</dbReference>